<dbReference type="SUPFAM" id="SSF56935">
    <property type="entry name" value="Porins"/>
    <property type="match status" value="1"/>
</dbReference>
<dbReference type="InterPro" id="IPR012910">
    <property type="entry name" value="Plug_dom"/>
</dbReference>
<evidence type="ECO:0000256" key="6">
    <source>
        <dbReference type="ARBA" id="ARBA00023237"/>
    </source>
</evidence>
<evidence type="ECO:0000313" key="10">
    <source>
        <dbReference type="EMBL" id="RKR80766.1"/>
    </source>
</evidence>
<evidence type="ECO:0000256" key="4">
    <source>
        <dbReference type="ARBA" id="ARBA00022692"/>
    </source>
</evidence>
<organism evidence="10 11">
    <name type="scientific">Mucilaginibacter gracilis</name>
    <dbReference type="NCBI Taxonomy" id="423350"/>
    <lineage>
        <taxon>Bacteria</taxon>
        <taxon>Pseudomonadati</taxon>
        <taxon>Bacteroidota</taxon>
        <taxon>Sphingobacteriia</taxon>
        <taxon>Sphingobacteriales</taxon>
        <taxon>Sphingobacteriaceae</taxon>
        <taxon>Mucilaginibacter</taxon>
    </lineage>
</organism>
<comment type="caution">
    <text evidence="10">The sequence shown here is derived from an EMBL/GenBank/DDBJ whole genome shotgun (WGS) entry which is preliminary data.</text>
</comment>
<accession>A0A495IVI0</accession>
<dbReference type="NCBIfam" id="TIGR04056">
    <property type="entry name" value="OMP_RagA_SusC"/>
    <property type="match status" value="1"/>
</dbReference>
<reference evidence="10 11" key="1">
    <citation type="submission" date="2018-10" db="EMBL/GenBank/DDBJ databases">
        <title>Genomic Encyclopedia of Archaeal and Bacterial Type Strains, Phase II (KMG-II): from individual species to whole genera.</title>
        <authorList>
            <person name="Goeker M."/>
        </authorList>
    </citation>
    <scope>NUCLEOTIDE SEQUENCE [LARGE SCALE GENOMIC DNA]</scope>
    <source>
        <strain evidence="10 11">DSM 18602</strain>
    </source>
</reference>
<dbReference type="PROSITE" id="PS52016">
    <property type="entry name" value="TONB_DEPENDENT_REC_3"/>
    <property type="match status" value="1"/>
</dbReference>
<feature type="region of interest" description="Disordered" evidence="8">
    <location>
        <begin position="520"/>
        <end position="539"/>
    </location>
</feature>
<sequence length="1096" mass="118182">MKIKPLLKLKLVCSLFYKTPTGLLVKYFEAYKKPLKMQANALCLLLIFLLPAAFSVPAFAQKAIMVAGTVKDSHGEPLIGVAVRVKGTNNGTSTNIDGKYQLSVADKNATLVFTYIGFVTAEQPLGGKIVLNIALKDEAKSLNEVVILGYGQAKRKDLTGSVGTVDMGDLNKAPVKSFDDALAGRVAGVQVTSPDGQPGASPAIVIRGGNSVTQDNSPLYVIDGFPIEGYNNNALDPADIESIEVLKDASSTAIYGARGANGVIIITTKRGKSGPPVVTYSTYYGIQNNTGTVKVMDPYNYVKYQLEIDSVTNSVLYNIYNPTTNPTGTQSLESYRDAPAIDWQKQIFRKALMQNHSLAIRGGNKDTKYTISGSFLGQDGTVIASGFKRYQGRFTLDQNVTDKLKVGINSNYSYLITNGTQVGGVSSTNDALLISTWRYRPLAGPNEDLNSLLTAAQDLDVVSSTNYQWNPVLTLNNELRNRYQTLITTNAYLDYSFIPELRLRITGGINSSHLEADQFNTSNSRLGSPTSTLGQGGPNGSVTYGDITNLVNENTLTYNKVFARKHALNVLVGFTMGQNTTSTSGGGAILVPNESLGVNGLSQGQPFSITSSKSTNTLVSFLSRVNYNYDSKYLATASFRTDGSSKFLDGNIWGYFPSGSLAWRFSQENFAKPLKFLSDGKIRASYGITGNNRVNDQAAYALLGQGGAAGAYTPGNVYISGAYPLNLANPNLKWENTAEADLGIDLSLLNQRITFTADVYNKKTTNLLLNASLPGVTGYASAFQNVGSVQNRGLEFALSTANITNKDFTWNTSFNISFNRTKVLSLTSGQSYLNTIVKFSGANFVAASPAFIAQVGQPVSMFYGLVSDGVYQTSDYNQTSPGVYVLKPGIPTYGSTVLKTPGAWKFKDLNGDGVIDVNDLTTIGNPNPKFIGGFSNNFTYKGFDLNVFLQYSYGNQIMNVNRLLMEGGAGVSVTVGANQFASYADRWEPDNPSNTYARAGAGGASPAYYASRDVEDGSFIRLKTVNLGYTFKTAWVKKANLAALRLYASAQNLYTLTKYSGLDPEVNSYPSALTTGMDYSGYPRAKVITLGLNLTF</sequence>
<evidence type="ECO:0000256" key="2">
    <source>
        <dbReference type="ARBA" id="ARBA00022448"/>
    </source>
</evidence>
<comment type="subcellular location">
    <subcellularLocation>
        <location evidence="1 7">Cell outer membrane</location>
        <topology evidence="1 7">Multi-pass membrane protein</topology>
    </subcellularLocation>
</comment>
<gene>
    <name evidence="10" type="ORF">BDD43_0900</name>
</gene>
<comment type="similarity">
    <text evidence="7">Belongs to the TonB-dependent receptor family.</text>
</comment>
<evidence type="ECO:0000259" key="9">
    <source>
        <dbReference type="Pfam" id="PF07715"/>
    </source>
</evidence>
<protein>
    <submittedName>
        <fullName evidence="10">TonB-linked SusC/RagA family outer membrane protein</fullName>
    </submittedName>
</protein>
<dbReference type="Gene3D" id="2.40.170.20">
    <property type="entry name" value="TonB-dependent receptor, beta-barrel domain"/>
    <property type="match status" value="1"/>
</dbReference>
<keyword evidence="5 7" id="KW-0472">Membrane</keyword>
<dbReference type="GO" id="GO:0009279">
    <property type="term" value="C:cell outer membrane"/>
    <property type="evidence" value="ECO:0007669"/>
    <property type="project" value="UniProtKB-SubCell"/>
</dbReference>
<dbReference type="InterPro" id="IPR018247">
    <property type="entry name" value="EF_Hand_1_Ca_BS"/>
</dbReference>
<evidence type="ECO:0000256" key="5">
    <source>
        <dbReference type="ARBA" id="ARBA00023136"/>
    </source>
</evidence>
<dbReference type="EMBL" id="RBKU01000001">
    <property type="protein sequence ID" value="RKR80766.1"/>
    <property type="molecule type" value="Genomic_DNA"/>
</dbReference>
<evidence type="ECO:0000256" key="3">
    <source>
        <dbReference type="ARBA" id="ARBA00022452"/>
    </source>
</evidence>
<dbReference type="Pfam" id="PF13715">
    <property type="entry name" value="CarbopepD_reg_2"/>
    <property type="match status" value="1"/>
</dbReference>
<evidence type="ECO:0000256" key="8">
    <source>
        <dbReference type="SAM" id="MobiDB-lite"/>
    </source>
</evidence>
<dbReference type="InterPro" id="IPR023997">
    <property type="entry name" value="TonB-dep_OMP_SusC/RagA_CS"/>
</dbReference>
<evidence type="ECO:0000313" key="11">
    <source>
        <dbReference type="Proteomes" id="UP000268007"/>
    </source>
</evidence>
<dbReference type="PROSITE" id="PS00018">
    <property type="entry name" value="EF_HAND_1"/>
    <property type="match status" value="1"/>
</dbReference>
<dbReference type="InterPro" id="IPR037066">
    <property type="entry name" value="Plug_dom_sf"/>
</dbReference>
<keyword evidence="11" id="KW-1185">Reference proteome</keyword>
<dbReference type="SUPFAM" id="SSF49464">
    <property type="entry name" value="Carboxypeptidase regulatory domain-like"/>
    <property type="match status" value="1"/>
</dbReference>
<name>A0A495IVI0_9SPHI</name>
<dbReference type="Proteomes" id="UP000268007">
    <property type="component" value="Unassembled WGS sequence"/>
</dbReference>
<keyword evidence="3 7" id="KW-1134">Transmembrane beta strand</keyword>
<evidence type="ECO:0000256" key="7">
    <source>
        <dbReference type="PROSITE-ProRule" id="PRU01360"/>
    </source>
</evidence>
<keyword evidence="4 7" id="KW-0812">Transmembrane</keyword>
<dbReference type="InterPro" id="IPR008969">
    <property type="entry name" value="CarboxyPept-like_regulatory"/>
</dbReference>
<evidence type="ECO:0000256" key="1">
    <source>
        <dbReference type="ARBA" id="ARBA00004571"/>
    </source>
</evidence>
<keyword evidence="6 7" id="KW-0998">Cell outer membrane</keyword>
<feature type="domain" description="TonB-dependent receptor plug" evidence="9">
    <location>
        <begin position="155"/>
        <end position="263"/>
    </location>
</feature>
<dbReference type="Gene3D" id="2.170.130.10">
    <property type="entry name" value="TonB-dependent receptor, plug domain"/>
    <property type="match status" value="1"/>
</dbReference>
<dbReference type="InterPro" id="IPR039426">
    <property type="entry name" value="TonB-dep_rcpt-like"/>
</dbReference>
<dbReference type="InterPro" id="IPR036942">
    <property type="entry name" value="Beta-barrel_TonB_sf"/>
</dbReference>
<dbReference type="AlphaFoldDB" id="A0A495IVI0"/>
<feature type="compositionally biased region" description="Polar residues" evidence="8">
    <location>
        <begin position="520"/>
        <end position="533"/>
    </location>
</feature>
<dbReference type="InterPro" id="IPR023996">
    <property type="entry name" value="TonB-dep_OMP_SusC/RagA"/>
</dbReference>
<dbReference type="Gene3D" id="2.60.40.1120">
    <property type="entry name" value="Carboxypeptidase-like, regulatory domain"/>
    <property type="match status" value="1"/>
</dbReference>
<proteinExistence type="inferred from homology"/>
<dbReference type="RefSeq" id="WP_246001455.1">
    <property type="nucleotide sequence ID" value="NZ_RBKU01000001.1"/>
</dbReference>
<dbReference type="FunFam" id="2.170.130.10:FF:000008">
    <property type="entry name" value="SusC/RagA family TonB-linked outer membrane protein"/>
    <property type="match status" value="1"/>
</dbReference>
<keyword evidence="2 7" id="KW-0813">Transport</keyword>
<dbReference type="NCBIfam" id="TIGR04057">
    <property type="entry name" value="SusC_RagA_signa"/>
    <property type="match status" value="1"/>
</dbReference>
<dbReference type="Pfam" id="PF07715">
    <property type="entry name" value="Plug"/>
    <property type="match status" value="1"/>
</dbReference>